<organism evidence="1">
    <name type="scientific">marine sediment metagenome</name>
    <dbReference type="NCBI Taxonomy" id="412755"/>
    <lineage>
        <taxon>unclassified sequences</taxon>
        <taxon>metagenomes</taxon>
        <taxon>ecological metagenomes</taxon>
    </lineage>
</organism>
<dbReference type="EMBL" id="BART01000690">
    <property type="protein sequence ID" value="GAG74311.1"/>
    <property type="molecule type" value="Genomic_DNA"/>
</dbReference>
<evidence type="ECO:0000313" key="1">
    <source>
        <dbReference type="EMBL" id="GAG74311.1"/>
    </source>
</evidence>
<name>X1BQ74_9ZZZZ</name>
<protein>
    <submittedName>
        <fullName evidence="1">Uncharacterized protein</fullName>
    </submittedName>
</protein>
<feature type="non-terminal residue" evidence="1">
    <location>
        <position position="42"/>
    </location>
</feature>
<proteinExistence type="predicted"/>
<sequence>MAEEAAGDSSWEASHLDHLLLSARVGKKIRVGSLRLVKYLTV</sequence>
<gene>
    <name evidence="1" type="ORF">S01H4_02972</name>
</gene>
<accession>X1BQ74</accession>
<comment type="caution">
    <text evidence="1">The sequence shown here is derived from an EMBL/GenBank/DDBJ whole genome shotgun (WGS) entry which is preliminary data.</text>
</comment>
<reference evidence="1" key="1">
    <citation type="journal article" date="2014" name="Front. Microbiol.">
        <title>High frequency of phylogenetically diverse reductive dehalogenase-homologous genes in deep subseafloor sedimentary metagenomes.</title>
        <authorList>
            <person name="Kawai M."/>
            <person name="Futagami T."/>
            <person name="Toyoda A."/>
            <person name="Takaki Y."/>
            <person name="Nishi S."/>
            <person name="Hori S."/>
            <person name="Arai W."/>
            <person name="Tsubouchi T."/>
            <person name="Morono Y."/>
            <person name="Uchiyama I."/>
            <person name="Ito T."/>
            <person name="Fujiyama A."/>
            <person name="Inagaki F."/>
            <person name="Takami H."/>
        </authorList>
    </citation>
    <scope>NUCLEOTIDE SEQUENCE</scope>
    <source>
        <strain evidence="1">Expedition CK06-06</strain>
    </source>
</reference>
<dbReference type="AlphaFoldDB" id="X1BQ74"/>